<keyword evidence="3" id="KW-0472">Membrane</keyword>
<keyword evidence="1" id="KW-0328">Glycosyltransferase</keyword>
<evidence type="ECO:0000256" key="2">
    <source>
        <dbReference type="ARBA" id="ARBA00022679"/>
    </source>
</evidence>
<dbReference type="PANTHER" id="PTHR34136:SF1">
    <property type="entry name" value="UDP-N-ACETYL-D-MANNOSAMINURONIC ACID TRANSFERASE"/>
    <property type="match status" value="1"/>
</dbReference>
<dbReference type="InterPro" id="IPR004629">
    <property type="entry name" value="WecG_TagA_CpsF"/>
</dbReference>
<evidence type="ECO:0000256" key="1">
    <source>
        <dbReference type="ARBA" id="ARBA00022676"/>
    </source>
</evidence>
<gene>
    <name evidence="4" type="ORF">N1F79_11640</name>
</gene>
<dbReference type="Proteomes" id="UP001337305">
    <property type="component" value="Unassembled WGS sequence"/>
</dbReference>
<proteinExistence type="predicted"/>
<dbReference type="PANTHER" id="PTHR34136">
    <property type="match status" value="1"/>
</dbReference>
<protein>
    <submittedName>
        <fullName evidence="4">WecB/TagA/CpsF family glycosyltransferase</fullName>
    </submittedName>
</protein>
<keyword evidence="5" id="KW-1185">Reference proteome</keyword>
<dbReference type="EMBL" id="JAODOP010000004">
    <property type="protein sequence ID" value="MEF3833786.1"/>
    <property type="molecule type" value="Genomic_DNA"/>
</dbReference>
<evidence type="ECO:0000313" key="4">
    <source>
        <dbReference type="EMBL" id="MEF3833786.1"/>
    </source>
</evidence>
<name>A0ABU7XTT6_9FLAO</name>
<dbReference type="RefSeq" id="WP_303306125.1">
    <property type="nucleotide sequence ID" value="NZ_JAODOP010000004.1"/>
</dbReference>
<comment type="caution">
    <text evidence="4">The sequence shown here is derived from an EMBL/GenBank/DDBJ whole genome shotgun (WGS) entry which is preliminary data.</text>
</comment>
<keyword evidence="2" id="KW-0808">Transferase</keyword>
<dbReference type="CDD" id="cd06533">
    <property type="entry name" value="Glyco_transf_WecG_TagA"/>
    <property type="match status" value="1"/>
</dbReference>
<keyword evidence="3" id="KW-0812">Transmembrane</keyword>
<dbReference type="NCBIfam" id="TIGR00696">
    <property type="entry name" value="wecG_tagA_cpsF"/>
    <property type="match status" value="1"/>
</dbReference>
<evidence type="ECO:0000256" key="3">
    <source>
        <dbReference type="SAM" id="Phobius"/>
    </source>
</evidence>
<organism evidence="4 5">
    <name type="scientific">Flavivirga spongiicola</name>
    <dbReference type="NCBI Taxonomy" id="421621"/>
    <lineage>
        <taxon>Bacteria</taxon>
        <taxon>Pseudomonadati</taxon>
        <taxon>Bacteroidota</taxon>
        <taxon>Flavobacteriia</taxon>
        <taxon>Flavobacteriales</taxon>
        <taxon>Flavobacteriaceae</taxon>
        <taxon>Flavivirga</taxon>
    </lineage>
</organism>
<reference evidence="4 5" key="1">
    <citation type="submission" date="2022-09" db="EMBL/GenBank/DDBJ databases">
        <title>Genome sequencing of Flavivirga sp. MEBiC05379.</title>
        <authorList>
            <person name="Oh H.-M."/>
            <person name="Kwon K.K."/>
            <person name="Park M.J."/>
            <person name="Yang S.-H."/>
        </authorList>
    </citation>
    <scope>NUCLEOTIDE SEQUENCE [LARGE SCALE GENOMIC DNA]</scope>
    <source>
        <strain evidence="4 5">MEBiC05379</strain>
    </source>
</reference>
<accession>A0ABU7XTT6</accession>
<sequence length="247" mass="29030">MSSFFSNFTKKVYPHFTSEVNFKEIFESSGHLYTFVNPYSYLILRKKDNLINNVDFILIDGILLVKVLKFLGIKTQRVSFDMTSLAPKLFEFCEENTKTIYFVGTKQSDLEKSIVNIKKEFANLNIIGYRNGYFNDFKEKELFQEELISLNPDYIIVGMGTPLQEEFIIELKSKGYKGKSFTCGGFLHQSSSNMIYYPAWVDKLELRWLYRSFNEKGVFKRVLISSSLFLVIILFDFFNHYFSKRIN</sequence>
<dbReference type="Pfam" id="PF03808">
    <property type="entry name" value="Glyco_tran_WecG"/>
    <property type="match status" value="1"/>
</dbReference>
<feature type="transmembrane region" description="Helical" evidence="3">
    <location>
        <begin position="222"/>
        <end position="242"/>
    </location>
</feature>
<evidence type="ECO:0000313" key="5">
    <source>
        <dbReference type="Proteomes" id="UP001337305"/>
    </source>
</evidence>
<keyword evidence="3" id="KW-1133">Transmembrane helix</keyword>